<organism evidence="1 2">
    <name type="scientific">Actinoalloteichus fjordicus</name>
    <dbReference type="NCBI Taxonomy" id="1612552"/>
    <lineage>
        <taxon>Bacteria</taxon>
        <taxon>Bacillati</taxon>
        <taxon>Actinomycetota</taxon>
        <taxon>Actinomycetes</taxon>
        <taxon>Pseudonocardiales</taxon>
        <taxon>Pseudonocardiaceae</taxon>
        <taxon>Actinoalloteichus</taxon>
    </lineage>
</organism>
<evidence type="ECO:0000313" key="2">
    <source>
        <dbReference type="Proteomes" id="UP000185511"/>
    </source>
</evidence>
<protein>
    <submittedName>
        <fullName evidence="1">Uncharacterized protein</fullName>
    </submittedName>
</protein>
<gene>
    <name evidence="1" type="ORF">UA74_23045</name>
</gene>
<dbReference type="EMBL" id="CP016076">
    <property type="protein sequence ID" value="APU16627.1"/>
    <property type="molecule type" value="Genomic_DNA"/>
</dbReference>
<sequence length="47" mass="5438">MIDGERGGFLRKHEGRLTDCVDALRELPDPDRPGAPRLLRSRLWLPR</sequence>
<keyword evidence="2" id="KW-1185">Reference proteome</keyword>
<dbReference type="Proteomes" id="UP000185511">
    <property type="component" value="Chromosome"/>
</dbReference>
<evidence type="ECO:0000313" key="1">
    <source>
        <dbReference type="EMBL" id="APU16627.1"/>
    </source>
</evidence>
<proteinExistence type="predicted"/>
<reference evidence="2" key="1">
    <citation type="submission" date="2016-06" db="EMBL/GenBank/DDBJ databases">
        <title>Complete genome sequence of Actinoalloteichus fjordicus DSM 46855 (=ADI127-17), type strain of the new species Actinoalloteichus fjordicus.</title>
        <authorList>
            <person name="Ruckert C."/>
            <person name="Nouioui I."/>
            <person name="Willmese J."/>
            <person name="van Wezel G."/>
            <person name="Klenk H.-P."/>
            <person name="Kalinowski J."/>
            <person name="Zotchev S.B."/>
        </authorList>
    </citation>
    <scope>NUCLEOTIDE SEQUENCE [LARGE SCALE GENOMIC DNA]</scope>
    <source>
        <strain evidence="2">ADI127-7</strain>
    </source>
</reference>
<dbReference type="KEGG" id="acad:UA74_23045"/>
<accession>A0AAC9PU09</accession>
<dbReference type="AlphaFoldDB" id="A0AAC9PU09"/>
<name>A0AAC9PU09_9PSEU</name>